<evidence type="ECO:0000313" key="1">
    <source>
        <dbReference type="EMBL" id="MFB9151661.1"/>
    </source>
</evidence>
<dbReference type="EMBL" id="JBHMEC010000038">
    <property type="protein sequence ID" value="MFB9151661.1"/>
    <property type="molecule type" value="Genomic_DNA"/>
</dbReference>
<keyword evidence="2" id="KW-1185">Reference proteome</keyword>
<gene>
    <name evidence="1" type="ORF">ACFFU4_18075</name>
</gene>
<protein>
    <submittedName>
        <fullName evidence="1">Uncharacterized protein</fullName>
    </submittedName>
</protein>
<comment type="caution">
    <text evidence="1">The sequence shown here is derived from an EMBL/GenBank/DDBJ whole genome shotgun (WGS) entry which is preliminary data.</text>
</comment>
<sequence>MNDQTAAQEPIAYPEWTEYRKKNGLDPLGMQNSSVSLYQTFLPGISNVTLRMRYYGLYAWLAHRYAKQIGNTDPQVWKRYVRRAEALYALIATFHGSKSGVASTKSGVAGTEWAGKTLEKQTEDVIAFAEAAEPGSETHYLKQAWGAYGAAYRSQLLEIGILDRTDTHEIPLPSRPLGEGLADAFQTSVGPLADLYFTLIERGSVTRDELDMLEPLLPSRVGAESAERSFYEDILLTPEGAPTAGALSRKLSIQLILRIADLLDREPRPDEIRWLLYAGCDHEGNTLALDDPALEAQRSRWWVYHANDLCHIAHEALLKFTLDTLGTSPRGRGMAQLIGTCTEDILAELANSPESWSVMLSTSEPAPNAYDERDPASEIALAEEIIRAGRDDKRICTAATAAKAVHLLAILHRRISETGADLKEPLGGFNPEAFRSLLSETDFLERHQNEPFRRTIERVLEERVIRRHLTVALRKLRHQGDYTFLIEADDGRLRLREKDGPVFTNPRLGPAIAFLKDTGLLEHDGLTARGREAMNA</sequence>
<proteinExistence type="predicted"/>
<reference evidence="1 2" key="1">
    <citation type="submission" date="2024-09" db="EMBL/GenBank/DDBJ databases">
        <authorList>
            <person name="Sun Q."/>
            <person name="Mori K."/>
        </authorList>
    </citation>
    <scope>NUCLEOTIDE SEQUENCE [LARGE SCALE GENOMIC DNA]</scope>
    <source>
        <strain evidence="1 2">CECT 9424</strain>
    </source>
</reference>
<dbReference type="RefSeq" id="WP_377071293.1">
    <property type="nucleotide sequence ID" value="NZ_JBHMEC010000038.1"/>
</dbReference>
<evidence type="ECO:0000313" key="2">
    <source>
        <dbReference type="Proteomes" id="UP001589670"/>
    </source>
</evidence>
<dbReference type="Proteomes" id="UP001589670">
    <property type="component" value="Unassembled WGS sequence"/>
</dbReference>
<accession>A0ABV5I6F1</accession>
<name>A0ABV5I6F1_9RHOB</name>
<organism evidence="1 2">
    <name type="scientific">Roseovarius ramblicola</name>
    <dbReference type="NCBI Taxonomy" id="2022336"/>
    <lineage>
        <taxon>Bacteria</taxon>
        <taxon>Pseudomonadati</taxon>
        <taxon>Pseudomonadota</taxon>
        <taxon>Alphaproteobacteria</taxon>
        <taxon>Rhodobacterales</taxon>
        <taxon>Roseobacteraceae</taxon>
        <taxon>Roseovarius</taxon>
    </lineage>
</organism>